<protein>
    <submittedName>
        <fullName evidence="1">Uncharacterized protein</fullName>
    </submittedName>
</protein>
<dbReference type="Proteomes" id="UP000095023">
    <property type="component" value="Unassembled WGS sequence"/>
</dbReference>
<name>A0A1E4TBA1_9ASCO</name>
<dbReference type="AlphaFoldDB" id="A0A1E4TBA1"/>
<gene>
    <name evidence="1" type="ORF">CANCADRAFT_132900</name>
</gene>
<sequence>MCLSSDYISVAQAPATSTFQHNQRPTWSGIQHVQPDTSSNDVVMPEAVESKKRGQIDYNDTVDPWKGPRSIKKTKLRWAS</sequence>
<dbReference type="EMBL" id="KV453843">
    <property type="protein sequence ID" value="ODV89011.1"/>
    <property type="molecule type" value="Genomic_DNA"/>
</dbReference>
<evidence type="ECO:0000313" key="1">
    <source>
        <dbReference type="EMBL" id="ODV89011.1"/>
    </source>
</evidence>
<keyword evidence="2" id="KW-1185">Reference proteome</keyword>
<accession>A0A1E4TBA1</accession>
<evidence type="ECO:0000313" key="2">
    <source>
        <dbReference type="Proteomes" id="UP000095023"/>
    </source>
</evidence>
<organism evidence="1 2">
    <name type="scientific">Tortispora caseinolytica NRRL Y-17796</name>
    <dbReference type="NCBI Taxonomy" id="767744"/>
    <lineage>
        <taxon>Eukaryota</taxon>
        <taxon>Fungi</taxon>
        <taxon>Dikarya</taxon>
        <taxon>Ascomycota</taxon>
        <taxon>Saccharomycotina</taxon>
        <taxon>Trigonopsidomycetes</taxon>
        <taxon>Trigonopsidales</taxon>
        <taxon>Trigonopsidaceae</taxon>
        <taxon>Tortispora</taxon>
    </lineage>
</organism>
<reference evidence="2" key="1">
    <citation type="submission" date="2016-02" db="EMBL/GenBank/DDBJ databases">
        <title>Comparative genomics of biotechnologically important yeasts.</title>
        <authorList>
            <consortium name="DOE Joint Genome Institute"/>
            <person name="Riley R."/>
            <person name="Haridas S."/>
            <person name="Wolfe K.H."/>
            <person name="Lopes M.R."/>
            <person name="Hittinger C.T."/>
            <person name="Goker M."/>
            <person name="Salamov A."/>
            <person name="Wisecaver J."/>
            <person name="Long T.M."/>
            <person name="Aerts A.L."/>
            <person name="Barry K."/>
            <person name="Choi C."/>
            <person name="Clum A."/>
            <person name="Coughlan A.Y."/>
            <person name="Deshpande S."/>
            <person name="Douglass A.P."/>
            <person name="Hanson S.J."/>
            <person name="Klenk H.-P."/>
            <person name="Labutti K."/>
            <person name="Lapidus A."/>
            <person name="Lindquist E."/>
            <person name="Lipzen A."/>
            <person name="Meier-Kolthoff J.P."/>
            <person name="Ohm R.A."/>
            <person name="Otillar R.P."/>
            <person name="Pangilinan J."/>
            <person name="Peng Y."/>
            <person name="Rokas A."/>
            <person name="Rosa C.A."/>
            <person name="Scheuner C."/>
            <person name="Sibirny A.A."/>
            <person name="Slot J.C."/>
            <person name="Stielow J.B."/>
            <person name="Sun H."/>
            <person name="Kurtzman C.P."/>
            <person name="Blackwell M."/>
            <person name="Jeffries T.W."/>
            <person name="Grigoriev I.V."/>
        </authorList>
    </citation>
    <scope>NUCLEOTIDE SEQUENCE [LARGE SCALE GENOMIC DNA]</scope>
    <source>
        <strain evidence="2">NRRL Y-17796</strain>
    </source>
</reference>
<proteinExistence type="predicted"/>